<dbReference type="Pfam" id="PF00437">
    <property type="entry name" value="T2SSE"/>
    <property type="match status" value="1"/>
</dbReference>
<comment type="caution">
    <text evidence="3">The sequence shown here is derived from an EMBL/GenBank/DDBJ whole genome shotgun (WGS) entry which is preliminary data.</text>
</comment>
<gene>
    <name evidence="3" type="ORF">LY28_03336</name>
</gene>
<dbReference type="GO" id="GO:0005524">
    <property type="term" value="F:ATP binding"/>
    <property type="evidence" value="ECO:0007669"/>
    <property type="project" value="InterPro"/>
</dbReference>
<protein>
    <submittedName>
        <fullName evidence="3">Twitching motility protein PilT</fullName>
    </submittedName>
</protein>
<dbReference type="PANTHER" id="PTHR30486:SF16">
    <property type="entry name" value="TWITCHING MOTILITY PROTEIN PILT"/>
    <property type="match status" value="1"/>
</dbReference>
<reference evidence="3 4" key="1">
    <citation type="submission" date="2018-06" db="EMBL/GenBank/DDBJ databases">
        <title>Genomic Encyclopedia of Type Strains, Phase I: the one thousand microbial genomes (KMG-I) project.</title>
        <authorList>
            <person name="Kyrpides N."/>
        </authorList>
    </citation>
    <scope>NUCLEOTIDE SEQUENCE [LARGE SCALE GENOMIC DNA]</scope>
    <source>
        <strain evidence="3 4">DSM 19573</strain>
    </source>
</reference>
<dbReference type="SUPFAM" id="SSF52540">
    <property type="entry name" value="P-loop containing nucleoside triphosphate hydrolases"/>
    <property type="match status" value="1"/>
</dbReference>
<organism evidence="3 4">
    <name type="scientific">Ruminiclostridium sufflavum DSM 19573</name>
    <dbReference type="NCBI Taxonomy" id="1121337"/>
    <lineage>
        <taxon>Bacteria</taxon>
        <taxon>Bacillati</taxon>
        <taxon>Bacillota</taxon>
        <taxon>Clostridia</taxon>
        <taxon>Eubacteriales</taxon>
        <taxon>Oscillospiraceae</taxon>
        <taxon>Ruminiclostridium</taxon>
    </lineage>
</organism>
<evidence type="ECO:0000259" key="2">
    <source>
        <dbReference type="PROSITE" id="PS00662"/>
    </source>
</evidence>
<dbReference type="Gene3D" id="3.30.450.90">
    <property type="match status" value="1"/>
</dbReference>
<evidence type="ECO:0000313" key="3">
    <source>
        <dbReference type="EMBL" id="PYG85648.1"/>
    </source>
</evidence>
<dbReference type="NCBIfam" id="TIGR01420">
    <property type="entry name" value="pilT_fam"/>
    <property type="match status" value="1"/>
</dbReference>
<evidence type="ECO:0000313" key="4">
    <source>
        <dbReference type="Proteomes" id="UP000248132"/>
    </source>
</evidence>
<proteinExistence type="inferred from homology"/>
<keyword evidence="4" id="KW-1185">Reference proteome</keyword>
<dbReference type="InterPro" id="IPR001482">
    <property type="entry name" value="T2SS/T4SS_dom"/>
</dbReference>
<dbReference type="Gene3D" id="3.40.50.300">
    <property type="entry name" value="P-loop containing nucleotide triphosphate hydrolases"/>
    <property type="match status" value="1"/>
</dbReference>
<dbReference type="InterPro" id="IPR003593">
    <property type="entry name" value="AAA+_ATPase"/>
</dbReference>
<dbReference type="Proteomes" id="UP000248132">
    <property type="component" value="Unassembled WGS sequence"/>
</dbReference>
<comment type="similarity">
    <text evidence="1">Belongs to the GSP E family.</text>
</comment>
<evidence type="ECO:0000256" key="1">
    <source>
        <dbReference type="ARBA" id="ARBA00006611"/>
    </source>
</evidence>
<accession>A0A318XIX0</accession>
<dbReference type="InterPro" id="IPR050921">
    <property type="entry name" value="T4SS_GSP_E_ATPase"/>
</dbReference>
<dbReference type="InterPro" id="IPR006321">
    <property type="entry name" value="PilT/PilU"/>
</dbReference>
<name>A0A318XIX0_9FIRM</name>
<dbReference type="CDD" id="cd01131">
    <property type="entry name" value="PilT"/>
    <property type="match status" value="1"/>
</dbReference>
<dbReference type="GO" id="GO:0016887">
    <property type="term" value="F:ATP hydrolysis activity"/>
    <property type="evidence" value="ECO:0007669"/>
    <property type="project" value="InterPro"/>
</dbReference>
<dbReference type="RefSeq" id="WP_110463300.1">
    <property type="nucleotide sequence ID" value="NZ_QKMR01000025.1"/>
</dbReference>
<dbReference type="EMBL" id="QKMR01000025">
    <property type="protein sequence ID" value="PYG85648.1"/>
    <property type="molecule type" value="Genomic_DNA"/>
</dbReference>
<dbReference type="PROSITE" id="PS00662">
    <property type="entry name" value="T2SP_E"/>
    <property type="match status" value="1"/>
</dbReference>
<dbReference type="PANTHER" id="PTHR30486">
    <property type="entry name" value="TWITCHING MOTILITY PROTEIN PILT"/>
    <property type="match status" value="1"/>
</dbReference>
<sequence>MILEELLKRAREIGASDLHITVGVPPTYRLNGRLETFDAYKLLPADTEELVRSMLNDEQWRLYEEAGELDLSFSLKGMARFRANVYKQRGTCCAAIRMVNLTIPSMDELGIPPVVKELSKKKKGLILVTGPTGSGKSTTLASMIDMINKERDCHILTLEDPIEYLHRHNKSIVNQREIGNDSHSYAAALRAALREDPDVILVGEMRDIETIGIAVTAAETGHLVLSTLHTIGAANTIDRIIDVFPPHQQQQIRVQLSSVIQGVVSQQLLPRKDVAGRAAAVEIMIANPAIRNLIREGKTHQINSQIQLGSRFGMQTMDSSIASLYKQGNISQDDALVYATDSENLMRFMG</sequence>
<dbReference type="OrthoDB" id="9808272at2"/>
<dbReference type="SMART" id="SM00382">
    <property type="entry name" value="AAA"/>
    <property type="match status" value="1"/>
</dbReference>
<dbReference type="InterPro" id="IPR027417">
    <property type="entry name" value="P-loop_NTPase"/>
</dbReference>
<feature type="domain" description="Bacterial type II secretion system protein E" evidence="2">
    <location>
        <begin position="193"/>
        <end position="207"/>
    </location>
</feature>
<dbReference type="AlphaFoldDB" id="A0A318XIX0"/>